<feature type="transmembrane region" description="Helical" evidence="5">
    <location>
        <begin position="420"/>
        <end position="442"/>
    </location>
</feature>
<dbReference type="PANTHER" id="PTHR23518:SF2">
    <property type="entry name" value="MAJOR FACILITATOR SUPERFAMILY TRANSPORTER"/>
    <property type="match status" value="1"/>
</dbReference>
<protein>
    <submittedName>
        <fullName evidence="7">MFS transporter</fullName>
    </submittedName>
</protein>
<feature type="transmembrane region" description="Helical" evidence="5">
    <location>
        <begin position="355"/>
        <end position="378"/>
    </location>
</feature>
<keyword evidence="8" id="KW-1185">Reference proteome</keyword>
<feature type="transmembrane region" description="Helical" evidence="5">
    <location>
        <begin position="300"/>
        <end position="319"/>
    </location>
</feature>
<proteinExistence type="predicted"/>
<feature type="transmembrane region" description="Helical" evidence="5">
    <location>
        <begin position="179"/>
        <end position="195"/>
    </location>
</feature>
<evidence type="ECO:0000256" key="5">
    <source>
        <dbReference type="SAM" id="Phobius"/>
    </source>
</evidence>
<dbReference type="Proteomes" id="UP001370348">
    <property type="component" value="Chromosome"/>
</dbReference>
<keyword evidence="3 5" id="KW-0472">Membrane</keyword>
<gene>
    <name evidence="7" type="ORF">LZC94_40640</name>
</gene>
<dbReference type="InterPro" id="IPR020846">
    <property type="entry name" value="MFS_dom"/>
</dbReference>
<evidence type="ECO:0000256" key="3">
    <source>
        <dbReference type="ARBA" id="ARBA00023136"/>
    </source>
</evidence>
<dbReference type="Pfam" id="PF07690">
    <property type="entry name" value="MFS_1"/>
    <property type="match status" value="2"/>
</dbReference>
<dbReference type="PROSITE" id="PS50850">
    <property type="entry name" value="MFS"/>
    <property type="match status" value="1"/>
</dbReference>
<sequence>MYQAGIVGELLRLRKSRSPGGDPRAGSQDEQVARLPFFVARNVLFLGLTSLVTDISSEMVSTVLPLYLVYSLELSPLAFGVVDGLYQGGAAIARIIAGAFADRWRRHKELAGIGYALSAVCKLGFFAAGASAPALTAVVVADRTGKGIRGAPRDALLSLSVPPSALATAFGVHRALDTAGATLGPLAAFGLLALTPGRFDVIFALSFCVATVGVALFALFVDAAPDPVPGPALEPAPPAPSEPHTAPLGDPDRPRANLWQWRSPQFWMLVGFSAILGATTLSDGIVYLVLQRRMVLEARYLPLLFVAGSLVYALLAIPFGRLADRVGRWPVFLGGHVASIGLYALLWAAPPGRAAMVGCIVLFGASYAATDGVLMAVASPMLPRAVRTTGLAAITTGSSTGRLLASISFGALWTRWGLEGALASFAGALLVAVTLIAFSWSLGARSARNTRTPSPKELA</sequence>
<feature type="compositionally biased region" description="Pro residues" evidence="4">
    <location>
        <begin position="231"/>
        <end position="241"/>
    </location>
</feature>
<dbReference type="InterPro" id="IPR011701">
    <property type="entry name" value="MFS"/>
</dbReference>
<dbReference type="CDD" id="cd17370">
    <property type="entry name" value="MFS_MJ1317_like"/>
    <property type="match status" value="1"/>
</dbReference>
<evidence type="ECO:0000259" key="6">
    <source>
        <dbReference type="PROSITE" id="PS50850"/>
    </source>
</evidence>
<dbReference type="InterPro" id="IPR036259">
    <property type="entry name" value="MFS_trans_sf"/>
</dbReference>
<feature type="transmembrane region" description="Helical" evidence="5">
    <location>
        <begin position="266"/>
        <end position="288"/>
    </location>
</feature>
<feature type="transmembrane region" description="Helical" evidence="5">
    <location>
        <begin position="201"/>
        <end position="221"/>
    </location>
</feature>
<feature type="domain" description="Major facilitator superfamily (MFS) profile" evidence="6">
    <location>
        <begin position="263"/>
        <end position="459"/>
    </location>
</feature>
<feature type="transmembrane region" description="Helical" evidence="5">
    <location>
        <begin position="331"/>
        <end position="349"/>
    </location>
</feature>
<evidence type="ECO:0000313" key="7">
    <source>
        <dbReference type="EMBL" id="WXB14127.1"/>
    </source>
</evidence>
<dbReference type="EMBL" id="CP089984">
    <property type="protein sequence ID" value="WXB14127.1"/>
    <property type="molecule type" value="Genomic_DNA"/>
</dbReference>
<evidence type="ECO:0000313" key="8">
    <source>
        <dbReference type="Proteomes" id="UP001370348"/>
    </source>
</evidence>
<evidence type="ECO:0000256" key="1">
    <source>
        <dbReference type="ARBA" id="ARBA00022692"/>
    </source>
</evidence>
<organism evidence="7 8">
    <name type="scientific">Pendulispora albinea</name>
    <dbReference type="NCBI Taxonomy" id="2741071"/>
    <lineage>
        <taxon>Bacteria</taxon>
        <taxon>Pseudomonadati</taxon>
        <taxon>Myxococcota</taxon>
        <taxon>Myxococcia</taxon>
        <taxon>Myxococcales</taxon>
        <taxon>Sorangiineae</taxon>
        <taxon>Pendulisporaceae</taxon>
        <taxon>Pendulispora</taxon>
    </lineage>
</organism>
<evidence type="ECO:0000256" key="2">
    <source>
        <dbReference type="ARBA" id="ARBA00022989"/>
    </source>
</evidence>
<accession>A0ABZ2LYI5</accession>
<reference evidence="7 8" key="1">
    <citation type="submission" date="2021-12" db="EMBL/GenBank/DDBJ databases">
        <title>Discovery of the Pendulisporaceae a myxobacterial family with distinct sporulation behavior and unique specialized metabolism.</title>
        <authorList>
            <person name="Garcia R."/>
            <person name="Popoff A."/>
            <person name="Bader C.D."/>
            <person name="Loehr J."/>
            <person name="Walesch S."/>
            <person name="Walt C."/>
            <person name="Boldt J."/>
            <person name="Bunk B."/>
            <person name="Haeckl F.J.F.P.J."/>
            <person name="Gunesch A.P."/>
            <person name="Birkelbach J."/>
            <person name="Nuebel U."/>
            <person name="Pietschmann T."/>
            <person name="Bach T."/>
            <person name="Mueller R."/>
        </authorList>
    </citation>
    <scope>NUCLEOTIDE SEQUENCE [LARGE SCALE GENOMIC DNA]</scope>
    <source>
        <strain evidence="7 8">MSr11954</strain>
    </source>
</reference>
<keyword evidence="2 5" id="KW-1133">Transmembrane helix</keyword>
<dbReference type="Gene3D" id="1.20.1250.20">
    <property type="entry name" value="MFS general substrate transporter like domains"/>
    <property type="match status" value="1"/>
</dbReference>
<keyword evidence="1 5" id="KW-0812">Transmembrane</keyword>
<feature type="region of interest" description="Disordered" evidence="4">
    <location>
        <begin position="231"/>
        <end position="250"/>
    </location>
</feature>
<dbReference type="PANTHER" id="PTHR23518">
    <property type="entry name" value="C-METHYLTRANSFERASE"/>
    <property type="match status" value="1"/>
</dbReference>
<name>A0ABZ2LYI5_9BACT</name>
<evidence type="ECO:0000256" key="4">
    <source>
        <dbReference type="SAM" id="MobiDB-lite"/>
    </source>
</evidence>
<dbReference type="RefSeq" id="WP_394823745.1">
    <property type="nucleotide sequence ID" value="NZ_CP089984.1"/>
</dbReference>
<feature type="transmembrane region" description="Helical" evidence="5">
    <location>
        <begin position="113"/>
        <end position="135"/>
    </location>
</feature>
<dbReference type="SUPFAM" id="SSF103473">
    <property type="entry name" value="MFS general substrate transporter"/>
    <property type="match status" value="1"/>
</dbReference>